<dbReference type="PROSITE" id="PS50937">
    <property type="entry name" value="HTH_MERR_2"/>
    <property type="match status" value="1"/>
</dbReference>
<dbReference type="Pfam" id="PF13411">
    <property type="entry name" value="MerR_1"/>
    <property type="match status" value="1"/>
</dbReference>
<reference evidence="3 4" key="1">
    <citation type="submission" date="2016-10" db="EMBL/GenBank/DDBJ databases">
        <authorList>
            <person name="Varghese N."/>
            <person name="Submissions S."/>
        </authorList>
    </citation>
    <scope>NUCLEOTIDE SEQUENCE [LARGE SCALE GENOMIC DNA]</scope>
    <source>
        <strain evidence="3 4">IBRC-M10081</strain>
    </source>
</reference>
<dbReference type="EMBL" id="FOIT01000002">
    <property type="protein sequence ID" value="SEV96927.1"/>
    <property type="molecule type" value="Genomic_DNA"/>
</dbReference>
<dbReference type="PANTHER" id="PTHR30204">
    <property type="entry name" value="REDOX-CYCLING DRUG-SENSING TRANSCRIPTIONAL ACTIVATOR SOXR"/>
    <property type="match status" value="1"/>
</dbReference>
<dbReference type="SMART" id="SM00422">
    <property type="entry name" value="HTH_MERR"/>
    <property type="match status" value="1"/>
</dbReference>
<name>A0A662Z380_9STAP</name>
<dbReference type="PANTHER" id="PTHR30204:SF96">
    <property type="entry name" value="CHROMOSOME-ANCHORING PROTEIN RACA"/>
    <property type="match status" value="1"/>
</dbReference>
<dbReference type="Gene3D" id="1.10.1660.10">
    <property type="match status" value="1"/>
</dbReference>
<dbReference type="GO" id="GO:0003700">
    <property type="term" value="F:DNA-binding transcription factor activity"/>
    <property type="evidence" value="ECO:0007669"/>
    <property type="project" value="InterPro"/>
</dbReference>
<keyword evidence="4" id="KW-1185">Reference proteome</keyword>
<evidence type="ECO:0000313" key="3">
    <source>
        <dbReference type="EMBL" id="SEV96927.1"/>
    </source>
</evidence>
<dbReference type="SUPFAM" id="SSF46955">
    <property type="entry name" value="Putative DNA-binding domain"/>
    <property type="match status" value="1"/>
</dbReference>
<dbReference type="CDD" id="cd01106">
    <property type="entry name" value="HTH_TipAL-Mta"/>
    <property type="match status" value="1"/>
</dbReference>
<dbReference type="InterPro" id="IPR047057">
    <property type="entry name" value="MerR_fam"/>
</dbReference>
<dbReference type="InterPro" id="IPR009061">
    <property type="entry name" value="DNA-bd_dom_put_sf"/>
</dbReference>
<dbReference type="AlphaFoldDB" id="A0A662Z380"/>
<dbReference type="Proteomes" id="UP000243605">
    <property type="component" value="Unassembled WGS sequence"/>
</dbReference>
<proteinExistence type="predicted"/>
<evidence type="ECO:0000259" key="2">
    <source>
        <dbReference type="PROSITE" id="PS50937"/>
    </source>
</evidence>
<evidence type="ECO:0000313" key="4">
    <source>
        <dbReference type="Proteomes" id="UP000243605"/>
    </source>
</evidence>
<dbReference type="RefSeq" id="WP_091474587.1">
    <property type="nucleotide sequence ID" value="NZ_FOIT01000002.1"/>
</dbReference>
<keyword evidence="1 3" id="KW-0238">DNA-binding</keyword>
<protein>
    <submittedName>
        <fullName evidence="3">DNA-binding transcriptional regulator, MerR family</fullName>
    </submittedName>
</protein>
<organism evidence="3 4">
    <name type="scientific">Aliicoccus persicus</name>
    <dbReference type="NCBI Taxonomy" id="930138"/>
    <lineage>
        <taxon>Bacteria</taxon>
        <taxon>Bacillati</taxon>
        <taxon>Bacillota</taxon>
        <taxon>Bacilli</taxon>
        <taxon>Bacillales</taxon>
        <taxon>Staphylococcaceae</taxon>
        <taxon>Aliicoccus</taxon>
    </lineage>
</organism>
<dbReference type="OrthoDB" id="9814833at2"/>
<gene>
    <name evidence="3" type="ORF">SAMN05192557_1060</name>
</gene>
<sequence>MRYSISDVANFTGQTIRTLRYYDEIGLLSATRLSNDHRAYYMSDILKLEIIIALKKVDFSLDDIKLIIQSEHDISNLLSLQEDLLVKQKENLESKIDNIRHLKSLKNKDEIESTILERLINIEDETIIHKVQDIIKRNEFEFDDYFKKIYLKRKDNEASKKIMKELINELNLEYANYFDKNEIVTLSMRYLEADAQRFFSKYEKGFNNYLSDLLLEISKEYQSSDHIDF</sequence>
<dbReference type="InterPro" id="IPR000551">
    <property type="entry name" value="MerR-type_HTH_dom"/>
</dbReference>
<accession>A0A662Z380</accession>
<evidence type="ECO:0000256" key="1">
    <source>
        <dbReference type="ARBA" id="ARBA00023125"/>
    </source>
</evidence>
<feature type="domain" description="HTH merR-type" evidence="2">
    <location>
        <begin position="1"/>
        <end position="70"/>
    </location>
</feature>
<dbReference type="GO" id="GO:0003677">
    <property type="term" value="F:DNA binding"/>
    <property type="evidence" value="ECO:0007669"/>
    <property type="project" value="UniProtKB-KW"/>
</dbReference>